<gene>
    <name evidence="4" type="ORF">FSP39_020621</name>
</gene>
<dbReference type="Pfam" id="PF04931">
    <property type="entry name" value="DNA_pol_phi"/>
    <property type="match status" value="1"/>
</dbReference>
<dbReference type="GO" id="GO:0006355">
    <property type="term" value="P:regulation of DNA-templated transcription"/>
    <property type="evidence" value="ECO:0007669"/>
    <property type="project" value="InterPro"/>
</dbReference>
<proteinExistence type="predicted"/>
<comment type="subcellular location">
    <subcellularLocation>
        <location evidence="1">Nucleus</location>
    </subcellularLocation>
</comment>
<dbReference type="PANTHER" id="PTHR13213:SF2">
    <property type="entry name" value="MYB-BINDING PROTEIN 1A"/>
    <property type="match status" value="1"/>
</dbReference>
<dbReference type="InterPro" id="IPR007015">
    <property type="entry name" value="DNA_pol_V/MYBBP1A"/>
</dbReference>
<protein>
    <submittedName>
        <fullName evidence="4">Uncharacterized protein</fullName>
    </submittedName>
</protein>
<evidence type="ECO:0000313" key="4">
    <source>
        <dbReference type="EMBL" id="KAK3088560.1"/>
    </source>
</evidence>
<feature type="region of interest" description="Disordered" evidence="3">
    <location>
        <begin position="46"/>
        <end position="138"/>
    </location>
</feature>
<feature type="compositionally biased region" description="Acidic residues" evidence="3">
    <location>
        <begin position="70"/>
        <end position="103"/>
    </location>
</feature>
<evidence type="ECO:0000256" key="3">
    <source>
        <dbReference type="SAM" id="MobiDB-lite"/>
    </source>
</evidence>
<dbReference type="GO" id="GO:0005730">
    <property type="term" value="C:nucleolus"/>
    <property type="evidence" value="ECO:0007669"/>
    <property type="project" value="InterPro"/>
</dbReference>
<comment type="caution">
    <text evidence="4">The sequence shown here is derived from an EMBL/GenBank/DDBJ whole genome shotgun (WGS) entry which is preliminary data.</text>
</comment>
<dbReference type="GO" id="GO:0003677">
    <property type="term" value="F:DNA binding"/>
    <property type="evidence" value="ECO:0007669"/>
    <property type="project" value="InterPro"/>
</dbReference>
<dbReference type="Proteomes" id="UP001186944">
    <property type="component" value="Unassembled WGS sequence"/>
</dbReference>
<dbReference type="PANTHER" id="PTHR13213">
    <property type="entry name" value="MYB-BINDING PROTEIN 1A FAMILY MEMBER"/>
    <property type="match status" value="1"/>
</dbReference>
<accession>A0AA89BV64</accession>
<name>A0AA89BV64_PINIB</name>
<dbReference type="AlphaFoldDB" id="A0AA89BV64"/>
<evidence type="ECO:0000313" key="5">
    <source>
        <dbReference type="Proteomes" id="UP001186944"/>
    </source>
</evidence>
<evidence type="ECO:0000256" key="1">
    <source>
        <dbReference type="ARBA" id="ARBA00004123"/>
    </source>
</evidence>
<feature type="compositionally biased region" description="Acidic residues" evidence="3">
    <location>
        <begin position="123"/>
        <end position="137"/>
    </location>
</feature>
<keyword evidence="5" id="KW-1185">Reference proteome</keyword>
<reference evidence="4" key="1">
    <citation type="submission" date="2019-08" db="EMBL/GenBank/DDBJ databases">
        <title>The improved chromosome-level genome for the pearl oyster Pinctada fucata martensii using PacBio sequencing and Hi-C.</title>
        <authorList>
            <person name="Zheng Z."/>
        </authorList>
    </citation>
    <scope>NUCLEOTIDE SEQUENCE</scope>
    <source>
        <strain evidence="4">ZZ-2019</strain>
        <tissue evidence="4">Adductor muscle</tissue>
    </source>
</reference>
<feature type="compositionally biased region" description="Basic and acidic residues" evidence="3">
    <location>
        <begin position="57"/>
        <end position="69"/>
    </location>
</feature>
<keyword evidence="2" id="KW-0539">Nucleus</keyword>
<sequence length="244" mass="27935">MEVLLSMMSQGSNLARVTAKAAFGLTCEHTTPDSLKFITEEDFEDVEEDENTCGNEKCMDKSCCEGDKNEDIDENEDEIESSSEEEEEEEDVEEEEEEEEGQVDDTFRDAVRTALGDAAVKNDDDDNEDDSDDDLSDSEMFKFDEALAAVFRDMQRGKNKTKAEMKRQLNTFKIRVLDLVEVLVKSQPKGDLIMDLIFPLLRLMMSQEKDKDQRQIGHKAENVLKMLYKKAEVCNVSLIILFYF</sequence>
<organism evidence="4 5">
    <name type="scientific">Pinctada imbricata</name>
    <name type="common">Atlantic pearl-oyster</name>
    <name type="synonym">Pinctada martensii</name>
    <dbReference type="NCBI Taxonomy" id="66713"/>
    <lineage>
        <taxon>Eukaryota</taxon>
        <taxon>Metazoa</taxon>
        <taxon>Spiralia</taxon>
        <taxon>Lophotrochozoa</taxon>
        <taxon>Mollusca</taxon>
        <taxon>Bivalvia</taxon>
        <taxon>Autobranchia</taxon>
        <taxon>Pteriomorphia</taxon>
        <taxon>Pterioida</taxon>
        <taxon>Pterioidea</taxon>
        <taxon>Pteriidae</taxon>
        <taxon>Pinctada</taxon>
    </lineage>
</organism>
<evidence type="ECO:0000256" key="2">
    <source>
        <dbReference type="ARBA" id="ARBA00023242"/>
    </source>
</evidence>
<dbReference type="EMBL" id="VSWD01000011">
    <property type="protein sequence ID" value="KAK3088560.1"/>
    <property type="molecule type" value="Genomic_DNA"/>
</dbReference>